<comment type="subcellular location">
    <subcellularLocation>
        <location evidence="1">Cell membrane</location>
        <topology evidence="1">Multi-pass membrane protein</topology>
    </subcellularLocation>
</comment>
<dbReference type="InterPro" id="IPR017871">
    <property type="entry name" value="ABC_transporter-like_CS"/>
</dbReference>
<keyword evidence="7 9" id="KW-1133">Transmembrane helix</keyword>
<dbReference type="Gene3D" id="3.40.50.300">
    <property type="entry name" value="P-loop containing nucleotide triphosphate hydrolases"/>
    <property type="match status" value="1"/>
</dbReference>
<evidence type="ECO:0000256" key="6">
    <source>
        <dbReference type="ARBA" id="ARBA00022840"/>
    </source>
</evidence>
<evidence type="ECO:0000256" key="8">
    <source>
        <dbReference type="ARBA" id="ARBA00023136"/>
    </source>
</evidence>
<dbReference type="PROSITE" id="PS00211">
    <property type="entry name" value="ABC_TRANSPORTER_1"/>
    <property type="match status" value="1"/>
</dbReference>
<dbReference type="PROSITE" id="PS50929">
    <property type="entry name" value="ABC_TM1F"/>
    <property type="match status" value="1"/>
</dbReference>
<dbReference type="CDD" id="cd18567">
    <property type="entry name" value="ABC_6TM_CvaB_RaxB_like"/>
    <property type="match status" value="1"/>
</dbReference>
<dbReference type="PROSITE" id="PS50990">
    <property type="entry name" value="PEPTIDASE_C39"/>
    <property type="match status" value="1"/>
</dbReference>
<dbReference type="EMBL" id="FXAN01000045">
    <property type="protein sequence ID" value="SMF99872.1"/>
    <property type="molecule type" value="Genomic_DNA"/>
</dbReference>
<keyword evidence="2" id="KW-1003">Cell membrane</keyword>
<dbReference type="Pfam" id="PF00664">
    <property type="entry name" value="ABC_membrane"/>
    <property type="match status" value="1"/>
</dbReference>
<reference evidence="13 14" key="1">
    <citation type="submission" date="2017-04" db="EMBL/GenBank/DDBJ databases">
        <authorList>
            <person name="Afonso C.L."/>
            <person name="Miller P.J."/>
            <person name="Scott M.A."/>
            <person name="Spackman E."/>
            <person name="Goraichik I."/>
            <person name="Dimitrov K.M."/>
            <person name="Suarez D.L."/>
            <person name="Swayne D.E."/>
        </authorList>
    </citation>
    <scope>NUCLEOTIDE SEQUENCE [LARGE SCALE GENOMIC DNA]</scope>
    <source>
        <strain evidence="13">LMG 28154</strain>
    </source>
</reference>
<dbReference type="GO" id="GO:0005886">
    <property type="term" value="C:plasma membrane"/>
    <property type="evidence" value="ECO:0007669"/>
    <property type="project" value="UniProtKB-SubCell"/>
</dbReference>
<feature type="domain" description="ABC transmembrane type-1" evidence="11">
    <location>
        <begin position="179"/>
        <end position="440"/>
    </location>
</feature>
<dbReference type="InterPro" id="IPR003593">
    <property type="entry name" value="AAA+_ATPase"/>
</dbReference>
<evidence type="ECO:0000256" key="2">
    <source>
        <dbReference type="ARBA" id="ARBA00022475"/>
    </source>
</evidence>
<protein>
    <submittedName>
        <fullName evidence="13">Type I secretion system ATPase, LssB family LapB</fullName>
    </submittedName>
</protein>
<feature type="transmembrane region" description="Helical" evidence="9">
    <location>
        <begin position="177"/>
        <end position="194"/>
    </location>
</feature>
<dbReference type="Gene3D" id="1.20.1560.10">
    <property type="entry name" value="ABC transporter type 1, transmembrane domain"/>
    <property type="match status" value="1"/>
</dbReference>
<feature type="transmembrane region" description="Helical" evidence="9">
    <location>
        <begin position="288"/>
        <end position="310"/>
    </location>
</feature>
<dbReference type="Pfam" id="PF03412">
    <property type="entry name" value="Peptidase_C39"/>
    <property type="match status" value="1"/>
</dbReference>
<evidence type="ECO:0000256" key="3">
    <source>
        <dbReference type="ARBA" id="ARBA00022519"/>
    </source>
</evidence>
<evidence type="ECO:0000256" key="9">
    <source>
        <dbReference type="SAM" id="Phobius"/>
    </source>
</evidence>
<feature type="domain" description="ABC transporter" evidence="10">
    <location>
        <begin position="495"/>
        <end position="719"/>
    </location>
</feature>
<evidence type="ECO:0000313" key="14">
    <source>
        <dbReference type="Proteomes" id="UP000198460"/>
    </source>
</evidence>
<proteinExistence type="predicted"/>
<dbReference type="GO" id="GO:0034040">
    <property type="term" value="F:ATPase-coupled lipid transmembrane transporter activity"/>
    <property type="evidence" value="ECO:0007669"/>
    <property type="project" value="TreeGrafter"/>
</dbReference>
<evidence type="ECO:0000256" key="4">
    <source>
        <dbReference type="ARBA" id="ARBA00022692"/>
    </source>
</evidence>
<evidence type="ECO:0000259" key="10">
    <source>
        <dbReference type="PROSITE" id="PS50893"/>
    </source>
</evidence>
<keyword evidence="8 9" id="KW-0472">Membrane</keyword>
<dbReference type="InterPro" id="IPR036640">
    <property type="entry name" value="ABC1_TM_sf"/>
</dbReference>
<keyword evidence="6" id="KW-0067">ATP-binding</keyword>
<sequence length="721" mass="80195">MRFGIIVVSSDSQAMWFNTKKVRPILQDEVTECGLACIAMIATWHGRDTTLRTLRNRYPVKIDSGLSFFELMEIANDLGLRSRGLQFEANEIDALKLPCILHWGMNHFVVLTKVGYGNVHIVDPALGETKMPLAQALSQITGYALELNPDIGFKHAGTTDRIRLRDYLNGLTGIRKSLLIGVGAGIATQLLLLLGPSYVQLTIDEALKKTDIDILYLLTILFSIVFLFDTLYSNLVGNIKSYLRNIISQQLSSNMVGHLARLPIGYYLFHNTGDSISRVSSMSEVGRFLVDGLIGGLLNIVTCVLTLVLMLYYSPVLAGISLAGMVLFALSRLAIQPQLQDAMSQILTRGAEADALLIENIRSAHSIKLLSSETSRSNLWVNAFTQKLQAIRQQERLQLLFDAISKGIVHVEQLVIVTYGAWLVMHGQSTIGVIYAFIQYKNLFADKFIDSIQLYVRRKVLQVHMDRVADVLQTETEEPAPDAAVRSVEQFDGSLSIRSLSYTPKGGRRAILENVNLDVPAGSKIAIVGRTGSGKTTLLNLICGLYKPAPNMLFVGGVDLSEVNLRLYRKHIAAVTQSDQLFRGTIRDNITNFAPAPRLGSMFEAARLACIDRDIDMLDNRYDTPLGDTQKFLSAGQMQRLLIARALYCEPRLLILDEFSSNLDQATTHEICRNVLTLPCTIVLVTHDASILSMVDRIYEMRDGKLAEIDRAQQQEFEVPR</sequence>
<dbReference type="InterPro" id="IPR005074">
    <property type="entry name" value="Peptidase_C39"/>
</dbReference>
<feature type="transmembrane region" description="Helical" evidence="9">
    <location>
        <begin position="214"/>
        <end position="235"/>
    </location>
</feature>
<dbReference type="GO" id="GO:0016887">
    <property type="term" value="F:ATP hydrolysis activity"/>
    <property type="evidence" value="ECO:0007669"/>
    <property type="project" value="InterPro"/>
</dbReference>
<keyword evidence="5" id="KW-0547">Nucleotide-binding</keyword>
<dbReference type="SUPFAM" id="SSF52540">
    <property type="entry name" value="P-loop containing nucleoside triphosphate hydrolases"/>
    <property type="match status" value="1"/>
</dbReference>
<dbReference type="InterPro" id="IPR003439">
    <property type="entry name" value="ABC_transporter-like_ATP-bd"/>
</dbReference>
<dbReference type="GO" id="GO:0140359">
    <property type="term" value="F:ABC-type transporter activity"/>
    <property type="evidence" value="ECO:0007669"/>
    <property type="project" value="InterPro"/>
</dbReference>
<dbReference type="Pfam" id="PF00005">
    <property type="entry name" value="ABC_tran"/>
    <property type="match status" value="1"/>
</dbReference>
<dbReference type="CDD" id="cd03228">
    <property type="entry name" value="ABCC_MRP_Like"/>
    <property type="match status" value="1"/>
</dbReference>
<keyword evidence="4 9" id="KW-0812">Transmembrane</keyword>
<dbReference type="Proteomes" id="UP000198460">
    <property type="component" value="Unassembled WGS sequence"/>
</dbReference>
<dbReference type="InterPro" id="IPR027417">
    <property type="entry name" value="P-loop_NTPase"/>
</dbReference>
<dbReference type="SMART" id="SM00382">
    <property type="entry name" value="AAA"/>
    <property type="match status" value="1"/>
</dbReference>
<evidence type="ECO:0000313" key="13">
    <source>
        <dbReference type="EMBL" id="SMF99872.1"/>
    </source>
</evidence>
<organism evidence="13 14">
    <name type="scientific">Burkholderia singularis</name>
    <dbReference type="NCBI Taxonomy" id="1503053"/>
    <lineage>
        <taxon>Bacteria</taxon>
        <taxon>Pseudomonadati</taxon>
        <taxon>Pseudomonadota</taxon>
        <taxon>Betaproteobacteria</taxon>
        <taxon>Burkholderiales</taxon>
        <taxon>Burkholderiaceae</taxon>
        <taxon>Burkholderia</taxon>
        <taxon>pseudomallei group</taxon>
    </lineage>
</organism>
<evidence type="ECO:0000259" key="12">
    <source>
        <dbReference type="PROSITE" id="PS50990"/>
    </source>
</evidence>
<evidence type="ECO:0000256" key="5">
    <source>
        <dbReference type="ARBA" id="ARBA00022741"/>
    </source>
</evidence>
<dbReference type="PROSITE" id="PS50893">
    <property type="entry name" value="ABC_TRANSPORTER_2"/>
    <property type="match status" value="1"/>
</dbReference>
<keyword evidence="3" id="KW-0997">Cell inner membrane</keyword>
<evidence type="ECO:0000259" key="11">
    <source>
        <dbReference type="PROSITE" id="PS50929"/>
    </source>
</evidence>
<feature type="domain" description="Peptidase C39" evidence="12">
    <location>
        <begin position="27"/>
        <end position="147"/>
    </location>
</feature>
<evidence type="ECO:0000256" key="1">
    <source>
        <dbReference type="ARBA" id="ARBA00004651"/>
    </source>
</evidence>
<dbReference type="GO" id="GO:0006508">
    <property type="term" value="P:proteolysis"/>
    <property type="evidence" value="ECO:0007669"/>
    <property type="project" value="InterPro"/>
</dbReference>
<dbReference type="GO" id="GO:0008233">
    <property type="term" value="F:peptidase activity"/>
    <property type="evidence" value="ECO:0007669"/>
    <property type="project" value="InterPro"/>
</dbReference>
<dbReference type="InterPro" id="IPR011527">
    <property type="entry name" value="ABC1_TM_dom"/>
</dbReference>
<dbReference type="PANTHER" id="PTHR24221">
    <property type="entry name" value="ATP-BINDING CASSETTE SUB-FAMILY B"/>
    <property type="match status" value="1"/>
</dbReference>
<feature type="transmembrane region" description="Helical" evidence="9">
    <location>
        <begin position="316"/>
        <end position="335"/>
    </location>
</feature>
<dbReference type="InterPro" id="IPR039421">
    <property type="entry name" value="Type_1_exporter"/>
</dbReference>
<dbReference type="GO" id="GO:0005524">
    <property type="term" value="F:ATP binding"/>
    <property type="evidence" value="ECO:0007669"/>
    <property type="project" value="UniProtKB-KW"/>
</dbReference>
<dbReference type="AlphaFoldDB" id="A0A238H3R1"/>
<name>A0A238H3R1_9BURK</name>
<dbReference type="PANTHER" id="PTHR24221:SF606">
    <property type="entry name" value="COLICIN V SECRETION-PROCESSING ATP-BINDING PROTEIN"/>
    <property type="match status" value="1"/>
</dbReference>
<accession>A0A238H3R1</accession>
<dbReference type="SUPFAM" id="SSF90123">
    <property type="entry name" value="ABC transporter transmembrane region"/>
    <property type="match status" value="1"/>
</dbReference>
<gene>
    <name evidence="13" type="ORF">BSIN_3059</name>
</gene>
<dbReference type="Gene3D" id="3.90.70.10">
    <property type="entry name" value="Cysteine proteinases"/>
    <property type="match status" value="1"/>
</dbReference>
<evidence type="ECO:0000256" key="7">
    <source>
        <dbReference type="ARBA" id="ARBA00022989"/>
    </source>
</evidence>